<keyword evidence="8" id="KW-0804">Transcription</keyword>
<feature type="compositionally biased region" description="Polar residues" evidence="11">
    <location>
        <begin position="548"/>
        <end position="558"/>
    </location>
</feature>
<evidence type="ECO:0000256" key="1">
    <source>
        <dbReference type="ARBA" id="ARBA00004123"/>
    </source>
</evidence>
<dbReference type="PANTHER" id="PTHR45796:SF3">
    <property type="entry name" value="FORKHEAD BOX PROTEIN P1"/>
    <property type="match status" value="1"/>
</dbReference>
<evidence type="ECO:0000256" key="4">
    <source>
        <dbReference type="ARBA" id="ARBA00022771"/>
    </source>
</evidence>
<evidence type="ECO:0000256" key="6">
    <source>
        <dbReference type="ARBA" id="ARBA00023015"/>
    </source>
</evidence>
<evidence type="ECO:0000256" key="7">
    <source>
        <dbReference type="ARBA" id="ARBA00023125"/>
    </source>
</evidence>
<feature type="region of interest" description="Disordered" evidence="11">
    <location>
        <begin position="173"/>
        <end position="206"/>
    </location>
</feature>
<feature type="DNA-binding region" description="Fork-head" evidence="10">
    <location>
        <begin position="400"/>
        <end position="473"/>
    </location>
</feature>
<feature type="region of interest" description="Disordered" evidence="11">
    <location>
        <begin position="1"/>
        <end position="37"/>
    </location>
</feature>
<dbReference type="Proteomes" id="UP000694395">
    <property type="component" value="Chromosome 7"/>
</dbReference>
<feature type="compositionally biased region" description="Polar residues" evidence="11">
    <location>
        <begin position="1"/>
        <end position="20"/>
    </location>
</feature>
<keyword evidence="2" id="KW-0678">Repressor</keyword>
<dbReference type="InterPro" id="IPR030456">
    <property type="entry name" value="TF_fork_head_CS_2"/>
</dbReference>
<dbReference type="Pfam" id="PF00250">
    <property type="entry name" value="Forkhead"/>
    <property type="match status" value="1"/>
</dbReference>
<name>A0A8K9UJ21_ONCMY</name>
<evidence type="ECO:0000259" key="12">
    <source>
        <dbReference type="PROSITE" id="PS50039"/>
    </source>
</evidence>
<dbReference type="Pfam" id="PF16159">
    <property type="entry name" value="FOXP-CC"/>
    <property type="match status" value="1"/>
</dbReference>
<dbReference type="FunFam" id="1.10.10.10:FF:000010">
    <property type="entry name" value="Forkhead box P2 isoform B"/>
    <property type="match status" value="1"/>
</dbReference>
<evidence type="ECO:0000256" key="9">
    <source>
        <dbReference type="ARBA" id="ARBA00023242"/>
    </source>
</evidence>
<dbReference type="CDD" id="cd20065">
    <property type="entry name" value="FH_FOXP2"/>
    <property type="match status" value="1"/>
</dbReference>
<keyword evidence="14" id="KW-1185">Reference proteome</keyword>
<dbReference type="Gene3D" id="1.20.5.340">
    <property type="match status" value="1"/>
</dbReference>
<evidence type="ECO:0000256" key="3">
    <source>
        <dbReference type="ARBA" id="ARBA00022723"/>
    </source>
</evidence>
<keyword evidence="7 10" id="KW-0238">DNA-binding</keyword>
<dbReference type="PANTHER" id="PTHR45796">
    <property type="entry name" value="FORKHEAD BOX P, ISOFORM C"/>
    <property type="match status" value="1"/>
</dbReference>
<dbReference type="GO" id="GO:0008270">
    <property type="term" value="F:zinc ion binding"/>
    <property type="evidence" value="ECO:0007669"/>
    <property type="project" value="UniProtKB-KW"/>
</dbReference>
<feature type="region of interest" description="Disordered" evidence="11">
    <location>
        <begin position="120"/>
        <end position="143"/>
    </location>
</feature>
<reference evidence="13" key="2">
    <citation type="submission" date="2025-08" db="UniProtKB">
        <authorList>
            <consortium name="Ensembl"/>
        </authorList>
    </citation>
    <scope>IDENTIFICATION</scope>
</reference>
<dbReference type="InterPro" id="IPR050998">
    <property type="entry name" value="FOXP"/>
</dbReference>
<feature type="compositionally biased region" description="Low complexity" evidence="11">
    <location>
        <begin position="338"/>
        <end position="350"/>
    </location>
</feature>
<dbReference type="PROSITE" id="PS50039">
    <property type="entry name" value="FORK_HEAD_3"/>
    <property type="match status" value="1"/>
</dbReference>
<dbReference type="AlphaFoldDB" id="A0A8K9UJ21"/>
<keyword evidence="9 10" id="KW-0539">Nucleus</keyword>
<keyword evidence="4" id="KW-0863">Zinc-finger</keyword>
<feature type="compositionally biased region" description="Basic residues" evidence="11">
    <location>
        <begin position="131"/>
        <end position="141"/>
    </location>
</feature>
<dbReference type="InterPro" id="IPR036388">
    <property type="entry name" value="WH-like_DNA-bd_sf"/>
</dbReference>
<evidence type="ECO:0000313" key="13">
    <source>
        <dbReference type="Ensembl" id="ENSOMYP00000112128.1"/>
    </source>
</evidence>
<dbReference type="SMART" id="SM00339">
    <property type="entry name" value="FH"/>
    <property type="match status" value="1"/>
</dbReference>
<dbReference type="PROSITE" id="PS00658">
    <property type="entry name" value="FORK_HEAD_2"/>
    <property type="match status" value="1"/>
</dbReference>
<proteinExistence type="predicted"/>
<feature type="region of interest" description="Disordered" evidence="11">
    <location>
        <begin position="325"/>
        <end position="350"/>
    </location>
</feature>
<sequence length="607" mass="67981">MMQESGTEATSNGPANQNGAASVEGGARDARPGSVTTPSAADLIHLQQHQVPVSVAMMTPQVITPQRMQQILQQQVLSPQQLQVLLQQQQALMLQQQQLQEFYKKQQEQLHLQLLQQQHAGTQSKEVGSLRGHHHHQHHRMPPPYSTHMLSNLFVLGMIPAELQQLWKEVTNVKEENSSSNNNSHRGLDLSSPQPPKNPLLNQHASTNGQYMSHSLKREGSTLDDHHHSHHSHPLYGHGVCKWPGCEAVFEDFQSFLKHLNNEHALDDRSTAQCRVQMQVVQQLELQLAKDKERLQAMMTHLHVKSTEPKPTPQPLNLVSNVTLSKTAPPEASPPLSLPQTPTTPTAPLTPLSQAYSVITPNSLHHSVGPMRRRYSDKYNMPISPDIVQNKEFYMNAEVRPPFTYASLIRQAILESPEKQLTLNEIYNWFTRMFAYFRRNAATWKNAVRHNLSLHKCFVRVENVKGAVWTVDELEFQKRRPQKISGSPALVKNIQTSLGYGPALSAAFQASMAENNIPLYTTASIGSPTLNSLANAIREEMNGAMDHGNSNGSDSSPGRSPLPAMHHIKEEPLDPEDHEGPLSLVMTANHSPDFGHHRDYDDDQDID</sequence>
<evidence type="ECO:0000313" key="14">
    <source>
        <dbReference type="Proteomes" id="UP000694395"/>
    </source>
</evidence>
<organism evidence="13 14">
    <name type="scientific">Oncorhynchus mykiss</name>
    <name type="common">Rainbow trout</name>
    <name type="synonym">Salmo gairdneri</name>
    <dbReference type="NCBI Taxonomy" id="8022"/>
    <lineage>
        <taxon>Eukaryota</taxon>
        <taxon>Metazoa</taxon>
        <taxon>Chordata</taxon>
        <taxon>Craniata</taxon>
        <taxon>Vertebrata</taxon>
        <taxon>Euteleostomi</taxon>
        <taxon>Actinopterygii</taxon>
        <taxon>Neopterygii</taxon>
        <taxon>Teleostei</taxon>
        <taxon>Protacanthopterygii</taxon>
        <taxon>Salmoniformes</taxon>
        <taxon>Salmonidae</taxon>
        <taxon>Salmoninae</taxon>
        <taxon>Oncorhynchus</taxon>
    </lineage>
</organism>
<evidence type="ECO:0000256" key="8">
    <source>
        <dbReference type="ARBA" id="ARBA00023163"/>
    </source>
</evidence>
<dbReference type="Gene3D" id="1.10.10.10">
    <property type="entry name" value="Winged helix-like DNA-binding domain superfamily/Winged helix DNA-binding domain"/>
    <property type="match status" value="1"/>
</dbReference>
<dbReference type="FunFam" id="1.20.5.340:FF:000005">
    <property type="entry name" value="Forkhead box P1, isoform CRA_f"/>
    <property type="match status" value="1"/>
</dbReference>
<reference evidence="13" key="3">
    <citation type="submission" date="2025-09" db="UniProtKB">
        <authorList>
            <consortium name="Ensembl"/>
        </authorList>
    </citation>
    <scope>IDENTIFICATION</scope>
</reference>
<evidence type="ECO:0000256" key="5">
    <source>
        <dbReference type="ARBA" id="ARBA00022833"/>
    </source>
</evidence>
<comment type="subcellular location">
    <subcellularLocation>
        <location evidence="1 10">Nucleus</location>
    </subcellularLocation>
</comment>
<accession>A0A8K9UJ21</accession>
<dbReference type="SUPFAM" id="SSF46785">
    <property type="entry name" value="Winged helix' DNA-binding domain"/>
    <property type="match status" value="1"/>
</dbReference>
<feature type="region of interest" description="Disordered" evidence="11">
    <location>
        <begin position="543"/>
        <end position="607"/>
    </location>
</feature>
<dbReference type="InterPro" id="IPR047412">
    <property type="entry name" value="FH_FOXP1_P2"/>
</dbReference>
<dbReference type="Ensembl" id="ENSOMYT00000142920.1">
    <property type="protein sequence ID" value="ENSOMYP00000112128.1"/>
    <property type="gene ID" value="ENSOMYG00000018060.2"/>
</dbReference>
<dbReference type="InterPro" id="IPR036390">
    <property type="entry name" value="WH_DNA-bd_sf"/>
</dbReference>
<dbReference type="GeneTree" id="ENSGT00940000165920"/>
<keyword evidence="3" id="KW-0479">Metal-binding</keyword>
<protein>
    <submittedName>
        <fullName evidence="13">Forkhead box P1b</fullName>
    </submittedName>
</protein>
<evidence type="ECO:0000256" key="2">
    <source>
        <dbReference type="ARBA" id="ARBA00022491"/>
    </source>
</evidence>
<dbReference type="InterPro" id="IPR001766">
    <property type="entry name" value="Fork_head_dom"/>
</dbReference>
<dbReference type="PRINTS" id="PR00053">
    <property type="entry name" value="FORKHEAD"/>
</dbReference>
<dbReference type="GO" id="GO:0001227">
    <property type="term" value="F:DNA-binding transcription repressor activity, RNA polymerase II-specific"/>
    <property type="evidence" value="ECO:0007669"/>
    <property type="project" value="TreeGrafter"/>
</dbReference>
<dbReference type="GO" id="GO:0005634">
    <property type="term" value="C:nucleus"/>
    <property type="evidence" value="ECO:0007669"/>
    <property type="project" value="UniProtKB-SubCell"/>
</dbReference>
<evidence type="ECO:0000256" key="11">
    <source>
        <dbReference type="SAM" id="MobiDB-lite"/>
    </source>
</evidence>
<dbReference type="InterPro" id="IPR032354">
    <property type="entry name" value="FOXP-CC"/>
</dbReference>
<keyword evidence="5" id="KW-0862">Zinc</keyword>
<dbReference type="GO" id="GO:0000978">
    <property type="term" value="F:RNA polymerase II cis-regulatory region sequence-specific DNA binding"/>
    <property type="evidence" value="ECO:0007669"/>
    <property type="project" value="TreeGrafter"/>
</dbReference>
<feature type="domain" description="Fork-head" evidence="12">
    <location>
        <begin position="400"/>
        <end position="473"/>
    </location>
</feature>
<reference evidence="13" key="1">
    <citation type="submission" date="2020-07" db="EMBL/GenBank/DDBJ databases">
        <title>A long reads based de novo assembly of the rainbow trout Arlee double haploid line genome.</title>
        <authorList>
            <person name="Gao G."/>
            <person name="Palti Y."/>
        </authorList>
    </citation>
    <scope>NUCLEOTIDE SEQUENCE [LARGE SCALE GENOMIC DNA]</scope>
</reference>
<keyword evidence="6" id="KW-0805">Transcription regulation</keyword>
<evidence type="ECO:0000256" key="10">
    <source>
        <dbReference type="PROSITE-ProRule" id="PRU00089"/>
    </source>
</evidence>